<dbReference type="GO" id="GO:0016628">
    <property type="term" value="F:oxidoreductase activity, acting on the CH-CH group of donors, NAD or NADP as acceptor"/>
    <property type="evidence" value="ECO:0007669"/>
    <property type="project" value="UniProtKB-ARBA"/>
</dbReference>
<dbReference type="EC" id="1.-.-.-" evidence="5"/>
<dbReference type="InterPro" id="IPR001155">
    <property type="entry name" value="OxRdtase_FMN_N"/>
</dbReference>
<organism evidence="5">
    <name type="scientific">mine drainage metagenome</name>
    <dbReference type="NCBI Taxonomy" id="410659"/>
    <lineage>
        <taxon>unclassified sequences</taxon>
        <taxon>metagenomes</taxon>
        <taxon>ecological metagenomes</taxon>
    </lineage>
</organism>
<reference evidence="5" key="1">
    <citation type="submission" date="2016-10" db="EMBL/GenBank/DDBJ databases">
        <title>Sequence of Gallionella enrichment culture.</title>
        <authorList>
            <person name="Poehlein A."/>
            <person name="Muehling M."/>
            <person name="Daniel R."/>
        </authorList>
    </citation>
    <scope>NUCLEOTIDE SEQUENCE</scope>
</reference>
<dbReference type="FunFam" id="3.20.20.70:FF:000059">
    <property type="entry name" value="N-ethylmaleimide reductase, FMN-linked"/>
    <property type="match status" value="1"/>
</dbReference>
<keyword evidence="3 5" id="KW-0560">Oxidoreductase</keyword>
<gene>
    <name evidence="5" type="primary">nemA_14</name>
    <name evidence="5" type="ORF">GALL_258960</name>
</gene>
<dbReference type="AlphaFoldDB" id="A0A1J5RRV8"/>
<dbReference type="GO" id="GO:0005829">
    <property type="term" value="C:cytosol"/>
    <property type="evidence" value="ECO:0007669"/>
    <property type="project" value="UniProtKB-ARBA"/>
</dbReference>
<dbReference type="SUPFAM" id="SSF51395">
    <property type="entry name" value="FMN-linked oxidoreductases"/>
    <property type="match status" value="1"/>
</dbReference>
<dbReference type="Pfam" id="PF00724">
    <property type="entry name" value="Oxidored_FMN"/>
    <property type="match status" value="1"/>
</dbReference>
<dbReference type="InterPro" id="IPR013785">
    <property type="entry name" value="Aldolase_TIM"/>
</dbReference>
<dbReference type="EMBL" id="MLJW01000238">
    <property type="protein sequence ID" value="OIQ92219.1"/>
    <property type="molecule type" value="Genomic_DNA"/>
</dbReference>
<accession>A0A1J5RRV8</accession>
<comment type="cofactor">
    <cofactor evidence="1">
        <name>FMN</name>
        <dbReference type="ChEBI" id="CHEBI:58210"/>
    </cofactor>
</comment>
<comment type="similarity">
    <text evidence="2">Belongs to the NADH:flavin oxidoreductase/NADH oxidase family.</text>
</comment>
<dbReference type="PANTHER" id="PTHR22893:SF91">
    <property type="entry name" value="NADPH DEHYDROGENASE 2-RELATED"/>
    <property type="match status" value="1"/>
</dbReference>
<dbReference type="Gene3D" id="3.20.20.70">
    <property type="entry name" value="Aldolase class I"/>
    <property type="match status" value="1"/>
</dbReference>
<proteinExistence type="inferred from homology"/>
<name>A0A1J5RRV8_9ZZZZ</name>
<dbReference type="InterPro" id="IPR045247">
    <property type="entry name" value="Oye-like"/>
</dbReference>
<feature type="domain" description="NADH:flavin oxidoreductase/NADH oxidase N-terminal" evidence="4">
    <location>
        <begin position="4"/>
        <end position="334"/>
    </location>
</feature>
<sequence length="367" mass="40129">MSADLFDPFKMGDLMLANRMVMAPMTRNRADHNGIVSPMMVTYYQQRASAGLIIAESAPVSAEGVGYPATPGIYTEAQAASWLRLTNAVHSTGGHIFAQLQHCGRISHPSLLPNNATPVAPSALQLAGQAVTYTGMQNFVTPRALDISEIPGIVAQFKRGAEMAKSAGFDGVEVHGANGYIIDQFLRDGSNHRTDEYGGSVQNRMHLLNEILDAVCAVWPAQRVGVRLTPENSFNSMSDSNPQAHFEYFVEQLSPRGLAYMHVLEGDMMTKNSSADYRALRSKFTGPYIANNGYDLVRAQTAVRSGATNLVAFGIPFLSNPDLVRRYRESLPLNEVDPSSFYGGSEVGYTDYPFYRSEELEQPTLEG</sequence>
<evidence type="ECO:0000259" key="4">
    <source>
        <dbReference type="Pfam" id="PF00724"/>
    </source>
</evidence>
<comment type="caution">
    <text evidence="5">The sequence shown here is derived from an EMBL/GenBank/DDBJ whole genome shotgun (WGS) entry which is preliminary data.</text>
</comment>
<evidence type="ECO:0000256" key="2">
    <source>
        <dbReference type="ARBA" id="ARBA00005979"/>
    </source>
</evidence>
<evidence type="ECO:0000256" key="1">
    <source>
        <dbReference type="ARBA" id="ARBA00001917"/>
    </source>
</evidence>
<evidence type="ECO:0000313" key="5">
    <source>
        <dbReference type="EMBL" id="OIQ92219.1"/>
    </source>
</evidence>
<evidence type="ECO:0000256" key="3">
    <source>
        <dbReference type="ARBA" id="ARBA00023002"/>
    </source>
</evidence>
<protein>
    <submittedName>
        <fullName evidence="5">N-ethylmaleimide reductase</fullName>
        <ecNumber evidence="5">1.-.-.-</ecNumber>
    </submittedName>
</protein>
<dbReference type="CDD" id="cd02933">
    <property type="entry name" value="OYE_like_FMN"/>
    <property type="match status" value="1"/>
</dbReference>
<dbReference type="PANTHER" id="PTHR22893">
    <property type="entry name" value="NADH OXIDOREDUCTASE-RELATED"/>
    <property type="match status" value="1"/>
</dbReference>
<dbReference type="GO" id="GO:0010181">
    <property type="term" value="F:FMN binding"/>
    <property type="evidence" value="ECO:0007669"/>
    <property type="project" value="InterPro"/>
</dbReference>